<comment type="caution">
    <text evidence="2">The sequence shown here is derived from an EMBL/GenBank/DDBJ whole genome shotgun (WGS) entry which is preliminary data.</text>
</comment>
<gene>
    <name evidence="2" type="ORF">FBUS_07237</name>
</gene>
<dbReference type="Proteomes" id="UP000728185">
    <property type="component" value="Unassembled WGS sequence"/>
</dbReference>
<dbReference type="EMBL" id="LUCM01000481">
    <property type="protein sequence ID" value="KAA0200501.1"/>
    <property type="molecule type" value="Genomic_DNA"/>
</dbReference>
<evidence type="ECO:0000313" key="3">
    <source>
        <dbReference type="Proteomes" id="UP000728185"/>
    </source>
</evidence>
<accession>A0A8E0S7X7</accession>
<dbReference type="AlphaFoldDB" id="A0A8E0S7X7"/>
<proteinExistence type="predicted"/>
<name>A0A8E0S7X7_9TREM</name>
<dbReference type="InterPro" id="IPR036420">
    <property type="entry name" value="BRCT_dom_sf"/>
</dbReference>
<organism evidence="2 3">
    <name type="scientific">Fasciolopsis buskii</name>
    <dbReference type="NCBI Taxonomy" id="27845"/>
    <lineage>
        <taxon>Eukaryota</taxon>
        <taxon>Metazoa</taxon>
        <taxon>Spiralia</taxon>
        <taxon>Lophotrochozoa</taxon>
        <taxon>Platyhelminthes</taxon>
        <taxon>Trematoda</taxon>
        <taxon>Digenea</taxon>
        <taxon>Plagiorchiida</taxon>
        <taxon>Echinostomata</taxon>
        <taxon>Echinostomatoidea</taxon>
        <taxon>Fasciolidae</taxon>
        <taxon>Fasciolopsis</taxon>
    </lineage>
</organism>
<dbReference type="PROSITE" id="PS50172">
    <property type="entry name" value="BRCT"/>
    <property type="match status" value="1"/>
</dbReference>
<evidence type="ECO:0000313" key="2">
    <source>
        <dbReference type="EMBL" id="KAA0200501.1"/>
    </source>
</evidence>
<evidence type="ECO:0000259" key="1">
    <source>
        <dbReference type="PROSITE" id="PS50172"/>
    </source>
</evidence>
<dbReference type="Gene3D" id="3.40.50.10190">
    <property type="entry name" value="BRCT domain"/>
    <property type="match status" value="1"/>
</dbReference>
<dbReference type="SUPFAM" id="SSF52113">
    <property type="entry name" value="BRCT domain"/>
    <property type="match status" value="1"/>
</dbReference>
<dbReference type="OrthoDB" id="6105938at2759"/>
<protein>
    <submittedName>
        <fullName evidence="2">Putative breast cancer type 1 susceptibility protein brca1</fullName>
    </submittedName>
</protein>
<keyword evidence="3" id="KW-1185">Reference proteome</keyword>
<sequence>MTCIEQCTCYSFQTPYEIEGDTVCGDHHEGPRRGRLKVPAVPHRADGTMIGPSDEDSRGPFTGLWLCAFGSLGLLQLSDFMSLAHDGGASRVFEKPADLTAAMEVFLKLEAQKSTGVRRPRAMILTNHNPPEFDASKCLALYQTYGIPIISIDWMLNCISLYRRIPISQLYRICPCPTSNPPAPLAARNLNP</sequence>
<dbReference type="InterPro" id="IPR001357">
    <property type="entry name" value="BRCT_dom"/>
</dbReference>
<reference evidence="2" key="1">
    <citation type="submission" date="2019-05" db="EMBL/GenBank/DDBJ databases">
        <title>Annotation for the trematode Fasciolopsis buski.</title>
        <authorList>
            <person name="Choi Y.-J."/>
        </authorList>
    </citation>
    <scope>NUCLEOTIDE SEQUENCE</scope>
    <source>
        <strain evidence="2">HT</strain>
        <tissue evidence="2">Whole worm</tissue>
    </source>
</reference>
<feature type="domain" description="BRCT" evidence="1">
    <location>
        <begin position="123"/>
        <end position="172"/>
    </location>
</feature>